<evidence type="ECO:0000313" key="2">
    <source>
        <dbReference type="EMBL" id="MEU3553195.1"/>
    </source>
</evidence>
<keyword evidence="3" id="KW-1185">Reference proteome</keyword>
<evidence type="ECO:0000256" key="1">
    <source>
        <dbReference type="SAM" id="MobiDB-lite"/>
    </source>
</evidence>
<feature type="region of interest" description="Disordered" evidence="1">
    <location>
        <begin position="1"/>
        <end position="34"/>
    </location>
</feature>
<dbReference type="Pfam" id="PF13489">
    <property type="entry name" value="Methyltransf_23"/>
    <property type="match status" value="1"/>
</dbReference>
<keyword evidence="2" id="KW-0489">Methyltransferase</keyword>
<protein>
    <submittedName>
        <fullName evidence="2">Methyltransferase domain-containing protein</fullName>
    </submittedName>
</protein>
<dbReference type="Proteomes" id="UP001550850">
    <property type="component" value="Unassembled WGS sequence"/>
</dbReference>
<comment type="caution">
    <text evidence="2">The sequence shown here is derived from an EMBL/GenBank/DDBJ whole genome shotgun (WGS) entry which is preliminary data.</text>
</comment>
<dbReference type="RefSeq" id="WP_108953784.1">
    <property type="nucleotide sequence ID" value="NZ_BEVZ01000003.1"/>
</dbReference>
<reference evidence="2 3" key="1">
    <citation type="submission" date="2024-06" db="EMBL/GenBank/DDBJ databases">
        <title>The Natural Products Discovery Center: Release of the First 8490 Sequenced Strains for Exploring Actinobacteria Biosynthetic Diversity.</title>
        <authorList>
            <person name="Kalkreuter E."/>
            <person name="Kautsar S.A."/>
            <person name="Yang D."/>
            <person name="Bader C.D."/>
            <person name="Teijaro C.N."/>
            <person name="Fluegel L."/>
            <person name="Davis C.M."/>
            <person name="Simpson J.R."/>
            <person name="Lauterbach L."/>
            <person name="Steele A.D."/>
            <person name="Gui C."/>
            <person name="Meng S."/>
            <person name="Li G."/>
            <person name="Viehrig K."/>
            <person name="Ye F."/>
            <person name="Su P."/>
            <person name="Kiefer A.F."/>
            <person name="Nichols A."/>
            <person name="Cepeda A.J."/>
            <person name="Yan W."/>
            <person name="Fan B."/>
            <person name="Jiang Y."/>
            <person name="Adhikari A."/>
            <person name="Zheng C.-J."/>
            <person name="Schuster L."/>
            <person name="Cowan T.M."/>
            <person name="Smanski M.J."/>
            <person name="Chevrette M.G."/>
            <person name="De Carvalho L.P.S."/>
            <person name="Shen B."/>
        </authorList>
    </citation>
    <scope>NUCLEOTIDE SEQUENCE [LARGE SCALE GENOMIC DNA]</scope>
    <source>
        <strain evidence="2 3">NPDC038104</strain>
    </source>
</reference>
<dbReference type="InterPro" id="IPR029063">
    <property type="entry name" value="SAM-dependent_MTases_sf"/>
</dbReference>
<dbReference type="GO" id="GO:0032259">
    <property type="term" value="P:methylation"/>
    <property type="evidence" value="ECO:0007669"/>
    <property type="project" value="UniProtKB-KW"/>
</dbReference>
<dbReference type="SUPFAM" id="SSF53335">
    <property type="entry name" value="S-adenosyl-L-methionine-dependent methyltransferases"/>
    <property type="match status" value="1"/>
</dbReference>
<keyword evidence="2" id="KW-0808">Transferase</keyword>
<organism evidence="2 3">
    <name type="scientific">Streptomyces fragilis</name>
    <dbReference type="NCBI Taxonomy" id="67301"/>
    <lineage>
        <taxon>Bacteria</taxon>
        <taxon>Bacillati</taxon>
        <taxon>Actinomycetota</taxon>
        <taxon>Actinomycetes</taxon>
        <taxon>Kitasatosporales</taxon>
        <taxon>Streptomycetaceae</taxon>
        <taxon>Streptomyces</taxon>
    </lineage>
</organism>
<proteinExistence type="predicted"/>
<dbReference type="CDD" id="cd02440">
    <property type="entry name" value="AdoMet_MTases"/>
    <property type="match status" value="1"/>
</dbReference>
<sequence>MAEVAAPQSQEPVGPGGRGEALPGQAPGDRPPGPLERLRYRLAARAVLAVAPEPESWLDVGCGYGRFCEAARAWFPYTSFDGLDVGARVEAAWRAGRVEEAHRGAPGDTDVLLRLKGRYDVVSFRGARPRPAALRALRPLLRPGGHLLVDPSPEAPTALTATGYHPLRRPTPWHPLLAHLPG</sequence>
<dbReference type="Gene3D" id="3.40.50.150">
    <property type="entry name" value="Vaccinia Virus protein VP39"/>
    <property type="match status" value="1"/>
</dbReference>
<gene>
    <name evidence="2" type="ORF">AB0E65_02980</name>
</gene>
<evidence type="ECO:0000313" key="3">
    <source>
        <dbReference type="Proteomes" id="UP001550850"/>
    </source>
</evidence>
<name>A0ABV2YBT6_9ACTN</name>
<accession>A0ABV2YBT6</accession>
<dbReference type="GO" id="GO:0008168">
    <property type="term" value="F:methyltransferase activity"/>
    <property type="evidence" value="ECO:0007669"/>
    <property type="project" value="UniProtKB-KW"/>
</dbReference>
<dbReference type="EMBL" id="JBEZUR010000002">
    <property type="protein sequence ID" value="MEU3553195.1"/>
    <property type="molecule type" value="Genomic_DNA"/>
</dbReference>